<evidence type="ECO:0000313" key="3">
    <source>
        <dbReference type="Proteomes" id="UP001523216"/>
    </source>
</evidence>
<name>A0ABT0YA07_9ACTN</name>
<accession>A0ABT0YA07</accession>
<comment type="caution">
    <text evidence="2">The sequence shown here is derived from an EMBL/GenBank/DDBJ whole genome shotgun (WGS) entry which is preliminary data.</text>
</comment>
<protein>
    <recommendedName>
        <fullName evidence="4">FeoB-associated Cys-rich membrane protein</fullName>
    </recommendedName>
</protein>
<proteinExistence type="predicted"/>
<feature type="region of interest" description="Disordered" evidence="1">
    <location>
        <begin position="46"/>
        <end position="68"/>
    </location>
</feature>
<gene>
    <name evidence="2" type="ORF">LXN57_35480</name>
</gene>
<keyword evidence="3" id="KW-1185">Reference proteome</keyword>
<organism evidence="2 3">
    <name type="scientific">Paractinoplanes hotanensis</name>
    <dbReference type="NCBI Taxonomy" id="2906497"/>
    <lineage>
        <taxon>Bacteria</taxon>
        <taxon>Bacillati</taxon>
        <taxon>Actinomycetota</taxon>
        <taxon>Actinomycetes</taxon>
        <taxon>Micromonosporales</taxon>
        <taxon>Micromonosporaceae</taxon>
        <taxon>Paractinoplanes</taxon>
    </lineage>
</organism>
<evidence type="ECO:0000313" key="2">
    <source>
        <dbReference type="EMBL" id="MCM4082874.1"/>
    </source>
</evidence>
<dbReference type="RefSeq" id="WP_251802602.1">
    <property type="nucleotide sequence ID" value="NZ_JAMQOL010000052.1"/>
</dbReference>
<evidence type="ECO:0000256" key="1">
    <source>
        <dbReference type="SAM" id="MobiDB-lite"/>
    </source>
</evidence>
<evidence type="ECO:0008006" key="4">
    <source>
        <dbReference type="Google" id="ProtNLM"/>
    </source>
</evidence>
<sequence length="68" mass="7376">MVIVIAIATALLAGFLAGFLCFKKTNEFCGRCGITRQCPVCPEQPAPAPAGQRRRVRMRSTTRAVQPV</sequence>
<dbReference type="Proteomes" id="UP001523216">
    <property type="component" value="Unassembled WGS sequence"/>
</dbReference>
<dbReference type="EMBL" id="JAMQOL010000052">
    <property type="protein sequence ID" value="MCM4082874.1"/>
    <property type="molecule type" value="Genomic_DNA"/>
</dbReference>
<reference evidence="2 3" key="1">
    <citation type="submission" date="2022-06" db="EMBL/GenBank/DDBJ databases">
        <title>Actinoplanes abujensis sp. nov., isolated from Nigerian arid soil.</title>
        <authorList>
            <person name="Ding P."/>
        </authorList>
    </citation>
    <scope>NUCLEOTIDE SEQUENCE [LARGE SCALE GENOMIC DNA]</scope>
    <source>
        <strain evidence="3">TRM88002</strain>
    </source>
</reference>